<dbReference type="PROSITE" id="PS51257">
    <property type="entry name" value="PROKAR_LIPOPROTEIN"/>
    <property type="match status" value="1"/>
</dbReference>
<dbReference type="STRING" id="313594.PI23P_10390"/>
<dbReference type="InterPro" id="IPR045607">
    <property type="entry name" value="DUF6452"/>
</dbReference>
<reference evidence="1 2" key="1">
    <citation type="submission" date="2006-02" db="EMBL/GenBank/DDBJ databases">
        <authorList>
            <person name="Murray A."/>
            <person name="Staley J."/>
            <person name="Ferriera S."/>
            <person name="Johnson J."/>
            <person name="Kravitz S."/>
            <person name="Halpern A."/>
            <person name="Remington K."/>
            <person name="Beeson K."/>
            <person name="Tran B."/>
            <person name="Rogers Y.-H."/>
            <person name="Friedman R."/>
            <person name="Venter J.C."/>
        </authorList>
    </citation>
    <scope>NUCLEOTIDE SEQUENCE [LARGE SCALE GENOMIC DNA]</scope>
    <source>
        <strain evidence="1 2">23-P</strain>
    </source>
</reference>
<keyword evidence="2" id="KW-1185">Reference proteome</keyword>
<organism evidence="1 2">
    <name type="scientific">Polaribacter irgensii 23-P</name>
    <dbReference type="NCBI Taxonomy" id="313594"/>
    <lineage>
        <taxon>Bacteria</taxon>
        <taxon>Pseudomonadati</taxon>
        <taxon>Bacteroidota</taxon>
        <taxon>Flavobacteriia</taxon>
        <taxon>Flavobacteriales</taxon>
        <taxon>Flavobacteriaceae</taxon>
    </lineage>
</organism>
<dbReference type="EMBL" id="AAOG01000002">
    <property type="protein sequence ID" value="EAR13030.1"/>
    <property type="molecule type" value="Genomic_DNA"/>
</dbReference>
<sequence>MKKEALILLFGCFVFAGCEKDDFCVKNPVTSKLIIDFYDDTNRETLKKVERFSIIGAGKTDSLFTNQSLNSISIPLNSLTSETVYTFKKNTTNGASENNEIAVFSILYDTEEAYVSRSCGFKVIFKNVAFSADTNSWITAFTPTTITNLDDQSTAHVQIFH</sequence>
<accession>A4C0T7</accession>
<dbReference type="RefSeq" id="WP_004570698.1">
    <property type="nucleotide sequence ID" value="NZ_CH724148.1"/>
</dbReference>
<dbReference type="OrthoDB" id="663527at2"/>
<evidence type="ECO:0000313" key="1">
    <source>
        <dbReference type="EMBL" id="EAR13030.1"/>
    </source>
</evidence>
<protein>
    <recommendedName>
        <fullName evidence="3">Lipoprotein</fullName>
    </recommendedName>
</protein>
<comment type="caution">
    <text evidence="1">The sequence shown here is derived from an EMBL/GenBank/DDBJ whole genome shotgun (WGS) entry which is preliminary data.</text>
</comment>
<evidence type="ECO:0008006" key="3">
    <source>
        <dbReference type="Google" id="ProtNLM"/>
    </source>
</evidence>
<name>A4C0T7_9FLAO</name>
<dbReference type="HOGENOM" id="CLU_134937_0_0_10"/>
<dbReference type="Proteomes" id="UP000003053">
    <property type="component" value="Unassembled WGS sequence"/>
</dbReference>
<dbReference type="AlphaFoldDB" id="A4C0T7"/>
<dbReference type="eggNOG" id="ENOG50331A0">
    <property type="taxonomic scope" value="Bacteria"/>
</dbReference>
<proteinExistence type="predicted"/>
<evidence type="ECO:0000313" key="2">
    <source>
        <dbReference type="Proteomes" id="UP000003053"/>
    </source>
</evidence>
<gene>
    <name evidence="1" type="ORF">PI23P_10390</name>
</gene>
<dbReference type="Pfam" id="PF20050">
    <property type="entry name" value="DUF6452"/>
    <property type="match status" value="1"/>
</dbReference>